<gene>
    <name evidence="3" type="ORF">SAMN05216480_11165</name>
</gene>
<dbReference type="GO" id="GO:0009244">
    <property type="term" value="P:lipopolysaccharide core region biosynthetic process"/>
    <property type="evidence" value="ECO:0007669"/>
    <property type="project" value="TreeGrafter"/>
</dbReference>
<protein>
    <submittedName>
        <fullName evidence="3">Heptosyltransferase-2</fullName>
    </submittedName>
</protein>
<name>A0A1I7HVL0_9FLAO</name>
<keyword evidence="4" id="KW-1185">Reference proteome</keyword>
<keyword evidence="1" id="KW-0328">Glycosyltransferase</keyword>
<reference evidence="3 4" key="1">
    <citation type="submission" date="2016-10" db="EMBL/GenBank/DDBJ databases">
        <authorList>
            <person name="de Groot N.N."/>
        </authorList>
    </citation>
    <scope>NUCLEOTIDE SEQUENCE [LARGE SCALE GENOMIC DNA]</scope>
    <source>
        <strain evidence="3 4">CGMCC 1.12333</strain>
    </source>
</reference>
<evidence type="ECO:0000313" key="4">
    <source>
        <dbReference type="Proteomes" id="UP000199138"/>
    </source>
</evidence>
<dbReference type="PANTHER" id="PTHR30160:SF7">
    <property type="entry name" value="ADP-HEPTOSE--LPS HEPTOSYLTRANSFERASE 2"/>
    <property type="match status" value="1"/>
</dbReference>
<sequence length="353" mass="40623">MKFLVIQQKMIGDVLTSTIICDNLKQKYPSATIHFVANDNTLAVTDHHPNIDKVIVFKKEFRNNRSQFLQFLKAIRKEHYDVVIDAYGKLESNLITLASKASRKISYHKTYTSWIYTKTYNTHTVTDPDMTLAIKNRITLLDDFQLNPTKLITKPKIYLSKEEKIAARKFLLENAISETEKIIMISVLGSSEPKTYPATYMAKVIDQICNAGNYTILFNYIPPQEEQAKAIYNLCNAHSQSKIKFNVFSDSLRGFLGIVSHCSALIGNEGGAVNMAKALEVPTFAIFAPFTKKEGWNLQKEEQHKAIHLDEFKPELFQHKKRKEIIQQYASFYEVFTPELFQEHLSNFLQKHL</sequence>
<dbReference type="AlphaFoldDB" id="A0A1I7HVL0"/>
<dbReference type="Gene3D" id="3.40.50.2000">
    <property type="entry name" value="Glycogen Phosphorylase B"/>
    <property type="match status" value="2"/>
</dbReference>
<dbReference type="Proteomes" id="UP000199138">
    <property type="component" value="Unassembled WGS sequence"/>
</dbReference>
<dbReference type="SUPFAM" id="SSF53756">
    <property type="entry name" value="UDP-Glycosyltransferase/glycogen phosphorylase"/>
    <property type="match status" value="1"/>
</dbReference>
<keyword evidence="2 3" id="KW-0808">Transferase</keyword>
<accession>A0A1I7HVL0</accession>
<dbReference type="Pfam" id="PF01075">
    <property type="entry name" value="Glyco_transf_9"/>
    <property type="match status" value="1"/>
</dbReference>
<proteinExistence type="predicted"/>
<dbReference type="GO" id="GO:0008713">
    <property type="term" value="F:ADP-heptose-lipopolysaccharide heptosyltransferase activity"/>
    <property type="evidence" value="ECO:0007669"/>
    <property type="project" value="TreeGrafter"/>
</dbReference>
<dbReference type="OrthoDB" id="9772349at2"/>
<organism evidence="3 4">
    <name type="scientific">Pustulibacterium marinum</name>
    <dbReference type="NCBI Taxonomy" id="1224947"/>
    <lineage>
        <taxon>Bacteria</taxon>
        <taxon>Pseudomonadati</taxon>
        <taxon>Bacteroidota</taxon>
        <taxon>Flavobacteriia</taxon>
        <taxon>Flavobacteriales</taxon>
        <taxon>Flavobacteriaceae</taxon>
        <taxon>Pustulibacterium</taxon>
    </lineage>
</organism>
<evidence type="ECO:0000256" key="1">
    <source>
        <dbReference type="ARBA" id="ARBA00022676"/>
    </source>
</evidence>
<dbReference type="InterPro" id="IPR002201">
    <property type="entry name" value="Glyco_trans_9"/>
</dbReference>
<evidence type="ECO:0000313" key="3">
    <source>
        <dbReference type="EMBL" id="SFU64765.1"/>
    </source>
</evidence>
<dbReference type="InterPro" id="IPR051199">
    <property type="entry name" value="LPS_LOS_Heptosyltrfase"/>
</dbReference>
<evidence type="ECO:0000256" key="2">
    <source>
        <dbReference type="ARBA" id="ARBA00022679"/>
    </source>
</evidence>
<dbReference type="EMBL" id="FPBK01000011">
    <property type="protein sequence ID" value="SFU64765.1"/>
    <property type="molecule type" value="Genomic_DNA"/>
</dbReference>
<dbReference type="STRING" id="1224947.SAMN05216480_11165"/>
<dbReference type="CDD" id="cd03789">
    <property type="entry name" value="GT9_LPS_heptosyltransferase"/>
    <property type="match status" value="1"/>
</dbReference>
<dbReference type="GO" id="GO:0005829">
    <property type="term" value="C:cytosol"/>
    <property type="evidence" value="ECO:0007669"/>
    <property type="project" value="TreeGrafter"/>
</dbReference>
<dbReference type="RefSeq" id="WP_093025729.1">
    <property type="nucleotide sequence ID" value="NZ_FPBK01000011.1"/>
</dbReference>
<dbReference type="PANTHER" id="PTHR30160">
    <property type="entry name" value="TETRAACYLDISACCHARIDE 4'-KINASE-RELATED"/>
    <property type="match status" value="1"/>
</dbReference>